<dbReference type="AlphaFoldDB" id="A0A9Q3GG49"/>
<accession>A0A9Q3GG49</accession>
<dbReference type="Pfam" id="PF22936">
    <property type="entry name" value="Pol_BBD"/>
    <property type="match status" value="1"/>
</dbReference>
<dbReference type="Proteomes" id="UP000765509">
    <property type="component" value="Unassembled WGS sequence"/>
</dbReference>
<organism evidence="2 3">
    <name type="scientific">Austropuccinia psidii MF-1</name>
    <dbReference type="NCBI Taxonomy" id="1389203"/>
    <lineage>
        <taxon>Eukaryota</taxon>
        <taxon>Fungi</taxon>
        <taxon>Dikarya</taxon>
        <taxon>Basidiomycota</taxon>
        <taxon>Pucciniomycotina</taxon>
        <taxon>Pucciniomycetes</taxon>
        <taxon>Pucciniales</taxon>
        <taxon>Sphaerophragmiaceae</taxon>
        <taxon>Austropuccinia</taxon>
    </lineage>
</organism>
<evidence type="ECO:0000259" key="1">
    <source>
        <dbReference type="Pfam" id="PF22936"/>
    </source>
</evidence>
<dbReference type="EMBL" id="AVOT02001184">
    <property type="protein sequence ID" value="MBW0466001.1"/>
    <property type="molecule type" value="Genomic_DNA"/>
</dbReference>
<protein>
    <recommendedName>
        <fullName evidence="1">Retrovirus-related Pol polyprotein from transposon TNT 1-94-like beta-barrel domain-containing protein</fullName>
    </recommendedName>
</protein>
<name>A0A9Q3GG49_9BASI</name>
<evidence type="ECO:0000313" key="3">
    <source>
        <dbReference type="Proteomes" id="UP000765509"/>
    </source>
</evidence>
<feature type="domain" description="Retrovirus-related Pol polyprotein from transposon TNT 1-94-like beta-barrel" evidence="1">
    <location>
        <begin position="179"/>
        <end position="251"/>
    </location>
</feature>
<proteinExistence type="predicted"/>
<gene>
    <name evidence="2" type="ORF">O181_005716</name>
</gene>
<sequence>MDWQRCFFDGNLQNYIDNCRKFMMELEAISIAVPNEFLSYSLLGKLGGNPHLSQFVKTLIFNEDIIEKPLAILSQLQDFAIHNSHSGYTQNKKETISSALITEYDKPRKIVFYFSQGKHNIQCTTHKKEECWSETPHLRPLRQEKKQKNNPKSHLSIAQALAPIGGLIIPMRNQVIGECGATHHMFNSPKFFPNSFEEVKSKVATGDSQSNLLVHGTGNAELKCSGQILNLKKCLFLPKLKCNIISMLELFKDQLTIKQTNNSFFLSSKGEVLLEGEIYNRLMYITYDLPNALLTFVDGKLWHCHLGHPGRAVLRNLGLPDQESSCQPVTQNRALA</sequence>
<evidence type="ECO:0000313" key="2">
    <source>
        <dbReference type="EMBL" id="MBW0466001.1"/>
    </source>
</evidence>
<comment type="caution">
    <text evidence="2">The sequence shown here is derived from an EMBL/GenBank/DDBJ whole genome shotgun (WGS) entry which is preliminary data.</text>
</comment>
<dbReference type="InterPro" id="IPR054722">
    <property type="entry name" value="PolX-like_BBD"/>
</dbReference>
<keyword evidence="3" id="KW-1185">Reference proteome</keyword>
<reference evidence="2" key="1">
    <citation type="submission" date="2021-03" db="EMBL/GenBank/DDBJ databases">
        <title>Draft genome sequence of rust myrtle Austropuccinia psidii MF-1, a brazilian biotype.</title>
        <authorList>
            <person name="Quecine M.C."/>
            <person name="Pachon D.M.R."/>
            <person name="Bonatelli M.L."/>
            <person name="Correr F.H."/>
            <person name="Franceschini L.M."/>
            <person name="Leite T.F."/>
            <person name="Margarido G.R.A."/>
            <person name="Almeida C.A."/>
            <person name="Ferrarezi J.A."/>
            <person name="Labate C.A."/>
        </authorList>
    </citation>
    <scope>NUCLEOTIDE SEQUENCE</scope>
    <source>
        <strain evidence="2">MF-1</strain>
    </source>
</reference>
<dbReference type="OrthoDB" id="3251181at2759"/>